<gene>
    <name evidence="3" type="ORF">HDU87_005097</name>
</gene>
<dbReference type="EMBL" id="JADGJQ010000004">
    <property type="protein sequence ID" value="KAJ3184250.1"/>
    <property type="molecule type" value="Genomic_DNA"/>
</dbReference>
<name>A0AAD5XU93_9FUNG</name>
<feature type="chain" id="PRO_5042039298" evidence="2">
    <location>
        <begin position="18"/>
        <end position="449"/>
    </location>
</feature>
<keyword evidence="1" id="KW-0472">Membrane</keyword>
<comment type="caution">
    <text evidence="3">The sequence shown here is derived from an EMBL/GenBank/DDBJ whole genome shotgun (WGS) entry which is preliminary data.</text>
</comment>
<organism evidence="3 4">
    <name type="scientific">Geranomyces variabilis</name>
    <dbReference type="NCBI Taxonomy" id="109894"/>
    <lineage>
        <taxon>Eukaryota</taxon>
        <taxon>Fungi</taxon>
        <taxon>Fungi incertae sedis</taxon>
        <taxon>Chytridiomycota</taxon>
        <taxon>Chytridiomycota incertae sedis</taxon>
        <taxon>Chytridiomycetes</taxon>
        <taxon>Spizellomycetales</taxon>
        <taxon>Powellomycetaceae</taxon>
        <taxon>Geranomyces</taxon>
    </lineage>
</organism>
<dbReference type="Proteomes" id="UP001212152">
    <property type="component" value="Unassembled WGS sequence"/>
</dbReference>
<evidence type="ECO:0000313" key="3">
    <source>
        <dbReference type="EMBL" id="KAJ3184250.1"/>
    </source>
</evidence>
<keyword evidence="4" id="KW-1185">Reference proteome</keyword>
<evidence type="ECO:0000313" key="4">
    <source>
        <dbReference type="Proteomes" id="UP001212152"/>
    </source>
</evidence>
<protein>
    <submittedName>
        <fullName evidence="3">Uncharacterized protein</fullName>
    </submittedName>
</protein>
<reference evidence="3" key="1">
    <citation type="submission" date="2020-05" db="EMBL/GenBank/DDBJ databases">
        <title>Phylogenomic resolution of chytrid fungi.</title>
        <authorList>
            <person name="Stajich J.E."/>
            <person name="Amses K."/>
            <person name="Simmons R."/>
            <person name="Seto K."/>
            <person name="Myers J."/>
            <person name="Bonds A."/>
            <person name="Quandt C.A."/>
            <person name="Barry K."/>
            <person name="Liu P."/>
            <person name="Grigoriev I."/>
            <person name="Longcore J.E."/>
            <person name="James T.Y."/>
        </authorList>
    </citation>
    <scope>NUCLEOTIDE SEQUENCE</scope>
    <source>
        <strain evidence="3">JEL0379</strain>
    </source>
</reference>
<sequence length="449" mass="48099">MLAPLLVAVALAGTLVPNTVIIDGASQRSASVISAKYLTNLMIDVKLRAISPLEKVTPFVRYLGTIPDVASIFSAPPPLTGLVNHPVASDFVNLKQQYQMDTVLCMSSAWKPGYSTTNNPAADVDPTTSAYYKSTTTDWAYMAWYVMQNKYCSAGRPSVDAYYFILVNKANNGLALGLVIQQFWNPGQSVYTGALPIYACMGGLQITTTWINMLRDANPLSTSMVAMYDSKTLSVIGSSGMIVNNTASVGPGEYVTYGDPTPDPLAIAFQDVVRARYSTAFQTNPLQANLAAATATVQAEPSYEIDFAGTLWIINVDIAELGTYDYALLVLAIPRSEVFGEIDSARARARGISIGVSVGMAVVIGGIFVLVVLPLSDLVREMAMLTKLDFGTLESSGALDNRSWIRQVQVVFATMVKAFAGAIKKNRTMVGKQVSSGKPAAVVSRSGEL</sequence>
<feature type="signal peptide" evidence="2">
    <location>
        <begin position="1"/>
        <end position="17"/>
    </location>
</feature>
<keyword evidence="2" id="KW-0732">Signal</keyword>
<feature type="transmembrane region" description="Helical" evidence="1">
    <location>
        <begin position="352"/>
        <end position="375"/>
    </location>
</feature>
<dbReference type="AlphaFoldDB" id="A0AAD5XU93"/>
<keyword evidence="1" id="KW-0812">Transmembrane</keyword>
<accession>A0AAD5XU93</accession>
<keyword evidence="1" id="KW-1133">Transmembrane helix</keyword>
<evidence type="ECO:0000256" key="1">
    <source>
        <dbReference type="SAM" id="Phobius"/>
    </source>
</evidence>
<proteinExistence type="predicted"/>
<evidence type="ECO:0000256" key="2">
    <source>
        <dbReference type="SAM" id="SignalP"/>
    </source>
</evidence>